<evidence type="ECO:0000313" key="4">
    <source>
        <dbReference type="Proteomes" id="UP000198287"/>
    </source>
</evidence>
<proteinExistence type="predicted"/>
<evidence type="ECO:0000256" key="2">
    <source>
        <dbReference type="SAM" id="SignalP"/>
    </source>
</evidence>
<keyword evidence="4" id="KW-1185">Reference proteome</keyword>
<keyword evidence="1" id="KW-1133">Transmembrane helix</keyword>
<accession>A0A226F474</accession>
<feature type="transmembrane region" description="Helical" evidence="1">
    <location>
        <begin position="681"/>
        <end position="705"/>
    </location>
</feature>
<name>A0A226F474_FOLCA</name>
<dbReference type="EMBL" id="LNIX01000001">
    <property type="protein sequence ID" value="OXA64579.1"/>
    <property type="molecule type" value="Genomic_DNA"/>
</dbReference>
<keyword evidence="1" id="KW-0472">Membrane</keyword>
<feature type="transmembrane region" description="Helical" evidence="1">
    <location>
        <begin position="411"/>
        <end position="430"/>
    </location>
</feature>
<organism evidence="3 4">
    <name type="scientific">Folsomia candida</name>
    <name type="common">Springtail</name>
    <dbReference type="NCBI Taxonomy" id="158441"/>
    <lineage>
        <taxon>Eukaryota</taxon>
        <taxon>Metazoa</taxon>
        <taxon>Ecdysozoa</taxon>
        <taxon>Arthropoda</taxon>
        <taxon>Hexapoda</taxon>
        <taxon>Collembola</taxon>
        <taxon>Entomobryomorpha</taxon>
        <taxon>Isotomoidea</taxon>
        <taxon>Isotomidae</taxon>
        <taxon>Proisotominae</taxon>
        <taxon>Folsomia</taxon>
    </lineage>
</organism>
<keyword evidence="2" id="KW-0732">Signal</keyword>
<sequence>MAIKLLAFITVIINLTVSGNDSFEHLFNGITNCDFLIIYDNIFSESFLLAATSHPTRIIKMLYIYKQHHVLSWYTRKKQMFPLLTDIAQSHHSPCKISILLSRALSQNGSPLSGKEFRRWIEISTTFNSYFHDPDAIYPKENLLLDRKFITSTINTFVFVFTKLNSGRDGALNIMMKTFDSYVKGVYIPYDIQNLAFVFISATKRELCSVTGRVRLSMSEIHCVTMTVGNILQNYFKTYKFSSFWHYINGISISDDLSHEIIHGTIPSTTHLNPFDYTASFDIYLYVAQIITAKSNSSLTNSEDIFPTITSETVHFDASSKNVLTKASTFNFLSCYEEKYISFGFYLIPFMPQLWYALLIFLGVKIAILMAFKWIYLRSEVISYSSMWLLLVAMLLDDSAPVPQKLENTQFYRLILSVWGPVAVLLTNCYSSLMISDLNAPLSGATPESFEDLVCEKSSLVGRSEYYVNVTKMELTTMQQNLNKPRVISDSFFDPGCFRLLMVQDYNDERISRFYFALEYIKDDLENLARMGVTQIRREQLIQFLLLSDKHATLPRRMISLIQKMGYGAMPMYQKYVEEEISLCEKSVLAGENYQIDTEFEYYGGKYPWKKFYKGKDSLRPSVRVWSFEGGGRGSKVPRNFEALFESGIYAKLENQLARRIYAKRGRRSLNGEELDKPMSVYGGIVTLFMVTGVIVSMGGVLFVIENYGVMCDFWYKYFAGLNLTAKICSFKGKVLRNKFSNQFRRVWDKVCPS</sequence>
<reference evidence="3 4" key="1">
    <citation type="submission" date="2015-12" db="EMBL/GenBank/DDBJ databases">
        <title>The genome of Folsomia candida.</title>
        <authorList>
            <person name="Faddeeva A."/>
            <person name="Derks M.F."/>
            <person name="Anvar Y."/>
            <person name="Smit S."/>
            <person name="Van Straalen N."/>
            <person name="Roelofs D."/>
        </authorList>
    </citation>
    <scope>NUCLEOTIDE SEQUENCE [LARGE SCALE GENOMIC DNA]</scope>
    <source>
        <strain evidence="3 4">VU population</strain>
        <tissue evidence="3">Whole body</tissue>
    </source>
</reference>
<feature type="chain" id="PRO_5012646576" evidence="2">
    <location>
        <begin position="20"/>
        <end position="754"/>
    </location>
</feature>
<evidence type="ECO:0000256" key="1">
    <source>
        <dbReference type="SAM" id="Phobius"/>
    </source>
</evidence>
<dbReference type="Proteomes" id="UP000198287">
    <property type="component" value="Unassembled WGS sequence"/>
</dbReference>
<protein>
    <submittedName>
        <fullName evidence="3">Uncharacterized protein</fullName>
    </submittedName>
</protein>
<dbReference type="AlphaFoldDB" id="A0A226F474"/>
<evidence type="ECO:0000313" key="3">
    <source>
        <dbReference type="EMBL" id="OXA64579.1"/>
    </source>
</evidence>
<feature type="signal peptide" evidence="2">
    <location>
        <begin position="1"/>
        <end position="19"/>
    </location>
</feature>
<keyword evidence="1" id="KW-0812">Transmembrane</keyword>
<comment type="caution">
    <text evidence="3">The sequence shown here is derived from an EMBL/GenBank/DDBJ whole genome shotgun (WGS) entry which is preliminary data.</text>
</comment>
<gene>
    <name evidence="3" type="ORF">Fcan01_00701</name>
</gene>